<sequence length="253" mass="27897">MTSSRPAVLVIGGAWHPPACYDPLRVRLEAMGYEYYCPQLPSLGAESRGVTFADDVEAIQKLAVRLFDQGKEVVIIGHSSGGLLACDVTQGHEVAQRAKEGKPGGFRHVIFLAAFFVPARGMDMLQTLGGAWPDWQIAGEPYTKGHLLRLKDSAKQKLFSDLPDSEAQRLFESLLPHSQDAFETPSNFIPDDITMPKTYIICEKDAILSIELQKRLIAQSPGFRSESINTGHSPFLTEPDEFAELVKKIIIAD</sequence>
<dbReference type="GO" id="GO:0004252">
    <property type="term" value="F:serine-type endopeptidase activity"/>
    <property type="evidence" value="ECO:0007669"/>
    <property type="project" value="InterPro"/>
</dbReference>
<dbReference type="InParanoid" id="W3XBB3"/>
<keyword evidence="4" id="KW-1185">Reference proteome</keyword>
<feature type="domain" description="AB hydrolase-1" evidence="2">
    <location>
        <begin position="8"/>
        <end position="244"/>
    </location>
</feature>
<dbReference type="GO" id="GO:0006508">
    <property type="term" value="P:proteolysis"/>
    <property type="evidence" value="ECO:0007669"/>
    <property type="project" value="InterPro"/>
</dbReference>
<dbReference type="Proteomes" id="UP000030651">
    <property type="component" value="Unassembled WGS sequence"/>
</dbReference>
<dbReference type="PANTHER" id="PTHR37017:SF11">
    <property type="entry name" value="ESTERASE_LIPASE_THIOESTERASE DOMAIN-CONTAINING PROTEIN"/>
    <property type="match status" value="1"/>
</dbReference>
<accession>W3XBB3</accession>
<dbReference type="PROSITE" id="PS00708">
    <property type="entry name" value="PRO_ENDOPEP_SER"/>
    <property type="match status" value="1"/>
</dbReference>
<dbReference type="SUPFAM" id="SSF53474">
    <property type="entry name" value="alpha/beta-Hydrolases"/>
    <property type="match status" value="1"/>
</dbReference>
<evidence type="ECO:0000313" key="4">
    <source>
        <dbReference type="Proteomes" id="UP000030651"/>
    </source>
</evidence>
<dbReference type="GeneID" id="19269370"/>
<protein>
    <recommendedName>
        <fullName evidence="2">AB hydrolase-1 domain-containing protein</fullName>
    </recommendedName>
</protein>
<dbReference type="InterPro" id="IPR002471">
    <property type="entry name" value="Pept_S9_AS"/>
</dbReference>
<name>W3XBB3_PESFW</name>
<proteinExistence type="predicted"/>
<organism evidence="3 4">
    <name type="scientific">Pestalotiopsis fici (strain W106-1 / CGMCC3.15140)</name>
    <dbReference type="NCBI Taxonomy" id="1229662"/>
    <lineage>
        <taxon>Eukaryota</taxon>
        <taxon>Fungi</taxon>
        <taxon>Dikarya</taxon>
        <taxon>Ascomycota</taxon>
        <taxon>Pezizomycotina</taxon>
        <taxon>Sordariomycetes</taxon>
        <taxon>Xylariomycetidae</taxon>
        <taxon>Amphisphaeriales</taxon>
        <taxon>Sporocadaceae</taxon>
        <taxon>Pestalotiopsis</taxon>
    </lineage>
</organism>
<dbReference type="HOGENOM" id="CLU_046066_1_3_1"/>
<dbReference type="OMA" id="YTKNQIT"/>
<dbReference type="InterPro" id="IPR052897">
    <property type="entry name" value="Sec-Metab_Biosynth_Hydrolase"/>
</dbReference>
<dbReference type="InterPro" id="IPR029058">
    <property type="entry name" value="AB_hydrolase_fold"/>
</dbReference>
<reference evidence="4" key="1">
    <citation type="journal article" date="2015" name="BMC Genomics">
        <title>Genomic and transcriptomic analysis of the endophytic fungus Pestalotiopsis fici reveals its lifestyle and high potential for synthesis of natural products.</title>
        <authorList>
            <person name="Wang X."/>
            <person name="Zhang X."/>
            <person name="Liu L."/>
            <person name="Xiang M."/>
            <person name="Wang W."/>
            <person name="Sun X."/>
            <person name="Che Y."/>
            <person name="Guo L."/>
            <person name="Liu G."/>
            <person name="Guo L."/>
            <person name="Wang C."/>
            <person name="Yin W.B."/>
            <person name="Stadler M."/>
            <person name="Zhang X."/>
            <person name="Liu X."/>
        </authorList>
    </citation>
    <scope>NUCLEOTIDE SEQUENCE [LARGE SCALE GENOMIC DNA]</scope>
    <source>
        <strain evidence="4">W106-1 / CGMCC3.15140</strain>
    </source>
</reference>
<dbReference type="RefSeq" id="XP_007831129.1">
    <property type="nucleotide sequence ID" value="XM_007832938.1"/>
</dbReference>
<dbReference type="KEGG" id="pfy:PFICI_04357"/>
<evidence type="ECO:0000259" key="2">
    <source>
        <dbReference type="Pfam" id="PF12697"/>
    </source>
</evidence>
<dbReference type="AlphaFoldDB" id="W3XBB3"/>
<gene>
    <name evidence="3" type="ORF">PFICI_04357</name>
</gene>
<keyword evidence="1" id="KW-0378">Hydrolase</keyword>
<dbReference type="InterPro" id="IPR000073">
    <property type="entry name" value="AB_hydrolase_1"/>
</dbReference>
<dbReference type="Pfam" id="PF12697">
    <property type="entry name" value="Abhydrolase_6"/>
    <property type="match status" value="1"/>
</dbReference>
<evidence type="ECO:0000313" key="3">
    <source>
        <dbReference type="EMBL" id="ETS82481.1"/>
    </source>
</evidence>
<dbReference type="Gene3D" id="3.40.50.1820">
    <property type="entry name" value="alpha/beta hydrolase"/>
    <property type="match status" value="1"/>
</dbReference>
<evidence type="ECO:0000256" key="1">
    <source>
        <dbReference type="ARBA" id="ARBA00022801"/>
    </source>
</evidence>
<dbReference type="EMBL" id="KI912111">
    <property type="protein sequence ID" value="ETS82481.1"/>
    <property type="molecule type" value="Genomic_DNA"/>
</dbReference>
<dbReference type="eggNOG" id="ENOG502RQNF">
    <property type="taxonomic scope" value="Eukaryota"/>
</dbReference>
<dbReference type="OrthoDB" id="1263307at2759"/>
<dbReference type="PANTHER" id="PTHR37017">
    <property type="entry name" value="AB HYDROLASE-1 DOMAIN-CONTAINING PROTEIN-RELATED"/>
    <property type="match status" value="1"/>
</dbReference>